<dbReference type="InterPro" id="IPR050679">
    <property type="entry name" value="Bact_HTH_transcr_reg"/>
</dbReference>
<dbReference type="SMART" id="SM00345">
    <property type="entry name" value="HTH_GNTR"/>
    <property type="match status" value="1"/>
</dbReference>
<dbReference type="PROSITE" id="PS50949">
    <property type="entry name" value="HTH_GNTR"/>
    <property type="match status" value="1"/>
</dbReference>
<dbReference type="Gene3D" id="1.10.10.10">
    <property type="entry name" value="Winged helix-like DNA-binding domain superfamily/Winged helix DNA-binding domain"/>
    <property type="match status" value="1"/>
</dbReference>
<gene>
    <name evidence="5" type="ORF">F7O44_07610</name>
</gene>
<dbReference type="Proteomes" id="UP000460435">
    <property type="component" value="Unassembled WGS sequence"/>
</dbReference>
<dbReference type="InterPro" id="IPR028978">
    <property type="entry name" value="Chorismate_lyase_/UTRA_dom_sf"/>
</dbReference>
<proteinExistence type="predicted"/>
<keyword evidence="3" id="KW-0804">Transcription</keyword>
<dbReference type="Pfam" id="PF00392">
    <property type="entry name" value="GntR"/>
    <property type="match status" value="1"/>
</dbReference>
<dbReference type="PANTHER" id="PTHR44846">
    <property type="entry name" value="MANNOSYL-D-GLYCERATE TRANSPORT/METABOLISM SYSTEM REPRESSOR MNGR-RELATED"/>
    <property type="match status" value="1"/>
</dbReference>
<name>A0A7K3M0W8_9ACTN</name>
<dbReference type="GO" id="GO:0003677">
    <property type="term" value="F:DNA binding"/>
    <property type="evidence" value="ECO:0007669"/>
    <property type="project" value="UniProtKB-KW"/>
</dbReference>
<keyword evidence="2" id="KW-0238">DNA-binding</keyword>
<organism evidence="5 6">
    <name type="scientific">Phytoactinopolyspora mesophila</name>
    <dbReference type="NCBI Taxonomy" id="2650750"/>
    <lineage>
        <taxon>Bacteria</taxon>
        <taxon>Bacillati</taxon>
        <taxon>Actinomycetota</taxon>
        <taxon>Actinomycetes</taxon>
        <taxon>Jiangellales</taxon>
        <taxon>Jiangellaceae</taxon>
        <taxon>Phytoactinopolyspora</taxon>
    </lineage>
</organism>
<evidence type="ECO:0000256" key="1">
    <source>
        <dbReference type="ARBA" id="ARBA00023015"/>
    </source>
</evidence>
<dbReference type="SUPFAM" id="SSF64288">
    <property type="entry name" value="Chorismate lyase-like"/>
    <property type="match status" value="1"/>
</dbReference>
<feature type="domain" description="HTH gntR-type" evidence="4">
    <location>
        <begin position="9"/>
        <end position="77"/>
    </location>
</feature>
<dbReference type="Pfam" id="PF07702">
    <property type="entry name" value="UTRA"/>
    <property type="match status" value="1"/>
</dbReference>
<sequence length="253" mass="26988">MTRPPRADRPLYTRIATALKGRILSGSLTPGSRLPGEEHLAANMGVSRSTVRQAIAALRESGYVVSRRGSGSYVAENPPVEPLSVRSGPVYTGFLEDLADESQHVDELQRAREEISATPPVAADLRIPVGSPVVRFDAVRRRHGVVYGVASDILPFHIAEHITSDVLERSATIGDALAKVGHRSEENLQRVEPALLGDADARLCGVQPGSPALVLTGVAYDGTHTPIDSYTLTIISGYGIGLSLTRASRPDIT</sequence>
<dbReference type="PANTHER" id="PTHR44846:SF17">
    <property type="entry name" value="GNTR-FAMILY TRANSCRIPTIONAL REGULATOR"/>
    <property type="match status" value="1"/>
</dbReference>
<dbReference type="InterPro" id="IPR036388">
    <property type="entry name" value="WH-like_DNA-bd_sf"/>
</dbReference>
<dbReference type="GO" id="GO:0045892">
    <property type="term" value="P:negative regulation of DNA-templated transcription"/>
    <property type="evidence" value="ECO:0007669"/>
    <property type="project" value="TreeGrafter"/>
</dbReference>
<dbReference type="InterPro" id="IPR011663">
    <property type="entry name" value="UTRA"/>
</dbReference>
<dbReference type="SUPFAM" id="SSF46785">
    <property type="entry name" value="Winged helix' DNA-binding domain"/>
    <property type="match status" value="1"/>
</dbReference>
<dbReference type="GO" id="GO:0003700">
    <property type="term" value="F:DNA-binding transcription factor activity"/>
    <property type="evidence" value="ECO:0007669"/>
    <property type="project" value="InterPro"/>
</dbReference>
<dbReference type="InterPro" id="IPR036390">
    <property type="entry name" value="WH_DNA-bd_sf"/>
</dbReference>
<reference evidence="5 6" key="1">
    <citation type="submission" date="2019-11" db="EMBL/GenBank/DDBJ databases">
        <authorList>
            <person name="Li X.-J."/>
            <person name="Feng X.-M."/>
        </authorList>
    </citation>
    <scope>NUCLEOTIDE SEQUENCE [LARGE SCALE GENOMIC DNA]</scope>
    <source>
        <strain evidence="5 6">XMNu-373</strain>
    </source>
</reference>
<evidence type="ECO:0000313" key="5">
    <source>
        <dbReference type="EMBL" id="NDL56936.1"/>
    </source>
</evidence>
<dbReference type="Gene3D" id="3.40.1410.10">
    <property type="entry name" value="Chorismate lyase-like"/>
    <property type="match status" value="1"/>
</dbReference>
<keyword evidence="6" id="KW-1185">Reference proteome</keyword>
<accession>A0A7K3M0W8</accession>
<dbReference type="PRINTS" id="PR00035">
    <property type="entry name" value="HTHGNTR"/>
</dbReference>
<dbReference type="EMBL" id="WLZY01000002">
    <property type="protein sequence ID" value="NDL56936.1"/>
    <property type="molecule type" value="Genomic_DNA"/>
</dbReference>
<protein>
    <submittedName>
        <fullName evidence="5">GntR family transcriptional regulator</fullName>
    </submittedName>
</protein>
<dbReference type="CDD" id="cd07377">
    <property type="entry name" value="WHTH_GntR"/>
    <property type="match status" value="1"/>
</dbReference>
<keyword evidence="1" id="KW-0805">Transcription regulation</keyword>
<comment type="caution">
    <text evidence="5">The sequence shown here is derived from an EMBL/GenBank/DDBJ whole genome shotgun (WGS) entry which is preliminary data.</text>
</comment>
<dbReference type="AlphaFoldDB" id="A0A7K3M0W8"/>
<evidence type="ECO:0000259" key="4">
    <source>
        <dbReference type="PROSITE" id="PS50949"/>
    </source>
</evidence>
<dbReference type="RefSeq" id="WP_162449632.1">
    <property type="nucleotide sequence ID" value="NZ_WLZY01000002.1"/>
</dbReference>
<evidence type="ECO:0000256" key="3">
    <source>
        <dbReference type="ARBA" id="ARBA00023163"/>
    </source>
</evidence>
<evidence type="ECO:0000256" key="2">
    <source>
        <dbReference type="ARBA" id="ARBA00023125"/>
    </source>
</evidence>
<dbReference type="SMART" id="SM00866">
    <property type="entry name" value="UTRA"/>
    <property type="match status" value="1"/>
</dbReference>
<dbReference type="InterPro" id="IPR000524">
    <property type="entry name" value="Tscrpt_reg_HTH_GntR"/>
</dbReference>
<evidence type="ECO:0000313" key="6">
    <source>
        <dbReference type="Proteomes" id="UP000460435"/>
    </source>
</evidence>